<name>A0A8D9CDB5_9VIRU</name>
<accession>A0A8D9CDB5</accession>
<protein>
    <submittedName>
        <fullName evidence="1">Uncharacterized protein</fullName>
    </submittedName>
</protein>
<reference evidence="1" key="1">
    <citation type="submission" date="2021-06" db="EMBL/GenBank/DDBJ databases">
        <authorList>
            <person name="Gannon L."/>
            <person name="Redgwell R T."/>
            <person name="Michniewski S."/>
            <person name="Harrison D C."/>
            <person name="Millard A."/>
        </authorList>
    </citation>
    <scope>NUCLEOTIDE SEQUENCE</scope>
</reference>
<evidence type="ECO:0000313" key="1">
    <source>
        <dbReference type="EMBL" id="CAG7580895.1"/>
    </source>
</evidence>
<gene>
    <name evidence="1" type="ORF">SLAVMIC_00593</name>
</gene>
<dbReference type="EMBL" id="OU342829">
    <property type="protein sequence ID" value="CAG7580895.1"/>
    <property type="molecule type" value="Genomic_DNA"/>
</dbReference>
<sequence length="129" mass="15678">MNFTCVYVRTRKKFDKFVKVNKIRNKYILDVRKMMDEENVDPSGDKIYLKILILNKVQMAIEKDRDIYFIPNFDDEFSIEKLLNLKKILDENNFNILVFHDEFEKHPTVLDEAFEYLSYFDSSQIIRDY</sequence>
<proteinExistence type="predicted"/>
<organism evidence="1">
    <name type="scientific">uncultured marine phage</name>
    <dbReference type="NCBI Taxonomy" id="707152"/>
    <lineage>
        <taxon>Viruses</taxon>
        <taxon>environmental samples</taxon>
    </lineage>
</organism>